<organism evidence="2">
    <name type="scientific">Coccolithus braarudii</name>
    <dbReference type="NCBI Taxonomy" id="221442"/>
    <lineage>
        <taxon>Eukaryota</taxon>
        <taxon>Haptista</taxon>
        <taxon>Haptophyta</taxon>
        <taxon>Prymnesiophyceae</taxon>
        <taxon>Coccolithales</taxon>
        <taxon>Coccolithaceae</taxon>
        <taxon>Coccolithus</taxon>
    </lineage>
</organism>
<accession>A0A7S0Q4N6</accession>
<feature type="region of interest" description="Disordered" evidence="1">
    <location>
        <begin position="72"/>
        <end position="111"/>
    </location>
</feature>
<gene>
    <name evidence="2" type="ORF">CPEL01642_LOCUS12723</name>
</gene>
<dbReference type="EMBL" id="HBEY01026880">
    <property type="protein sequence ID" value="CAD8609345.1"/>
    <property type="molecule type" value="Transcribed_RNA"/>
</dbReference>
<name>A0A7S0Q4N6_9EUKA</name>
<dbReference type="AlphaFoldDB" id="A0A7S0Q4N6"/>
<protein>
    <submittedName>
        <fullName evidence="2">Uncharacterized protein</fullName>
    </submittedName>
</protein>
<sequence length="172" mass="18097">MRTRIANQSSTCYGCSRATPKARSMLLLRAAALCVCAHHAACSRASSTTFERYAGDNCADCMMRHPVDLRKSARSVGPAGPPVNDASGQPTLPPTGPDSQPTSTAQHSNGSSAAEAEHACSIATVVVQPTVDCLRPALADGRYACRAPVANLTLRSTMRDAAPVARQHCFRT</sequence>
<evidence type="ECO:0000313" key="2">
    <source>
        <dbReference type="EMBL" id="CAD8609345.1"/>
    </source>
</evidence>
<evidence type="ECO:0000256" key="1">
    <source>
        <dbReference type="SAM" id="MobiDB-lite"/>
    </source>
</evidence>
<feature type="compositionally biased region" description="Polar residues" evidence="1">
    <location>
        <begin position="97"/>
        <end position="111"/>
    </location>
</feature>
<proteinExistence type="predicted"/>
<reference evidence="2" key="1">
    <citation type="submission" date="2021-01" db="EMBL/GenBank/DDBJ databases">
        <authorList>
            <person name="Corre E."/>
            <person name="Pelletier E."/>
            <person name="Niang G."/>
            <person name="Scheremetjew M."/>
            <person name="Finn R."/>
            <person name="Kale V."/>
            <person name="Holt S."/>
            <person name="Cochrane G."/>
            <person name="Meng A."/>
            <person name="Brown T."/>
            <person name="Cohen L."/>
        </authorList>
    </citation>
    <scope>NUCLEOTIDE SEQUENCE</scope>
    <source>
        <strain evidence="2">PLY182g</strain>
    </source>
</reference>